<dbReference type="PANTHER" id="PTHR37423">
    <property type="entry name" value="SOLUBLE LYTIC MUREIN TRANSGLYCOSYLASE-RELATED"/>
    <property type="match status" value="1"/>
</dbReference>
<dbReference type="Pfam" id="PF01464">
    <property type="entry name" value="SLT"/>
    <property type="match status" value="1"/>
</dbReference>
<evidence type="ECO:0000313" key="5">
    <source>
        <dbReference type="EMBL" id="ADN76908.1"/>
    </source>
</evidence>
<keyword evidence="6" id="KW-1185">Reference proteome</keyword>
<comment type="similarity">
    <text evidence="1">Belongs to the transglycosylase Slt family.</text>
</comment>
<evidence type="ECO:0000313" key="6">
    <source>
        <dbReference type="Proteomes" id="UP000006683"/>
    </source>
</evidence>
<organism evidence="5 6">
    <name type="scientific">Ferrimonas balearica (strain DSM 9799 / CCM 4581 / KCTC 23876 / PAT)</name>
    <dbReference type="NCBI Taxonomy" id="550540"/>
    <lineage>
        <taxon>Bacteria</taxon>
        <taxon>Pseudomonadati</taxon>
        <taxon>Pseudomonadota</taxon>
        <taxon>Gammaproteobacteria</taxon>
        <taxon>Alteromonadales</taxon>
        <taxon>Ferrimonadaceae</taxon>
        <taxon>Ferrimonas</taxon>
    </lineage>
</organism>
<reference evidence="5 6" key="1">
    <citation type="journal article" date="2010" name="Stand. Genomic Sci.">
        <title>Complete genome sequence of Ferrimonas balearica type strain (PAT).</title>
        <authorList>
            <person name="Nolan M."/>
            <person name="Sikorski J."/>
            <person name="Davenport K."/>
            <person name="Lucas S."/>
            <person name="Glavina Del Rio T."/>
            <person name="Tice H."/>
            <person name="Cheng J."/>
            <person name="Goodwin L."/>
            <person name="Pitluck S."/>
            <person name="Liolios K."/>
            <person name="Ivanova N."/>
            <person name="Mavromatis K."/>
            <person name="Ovchinnikova G."/>
            <person name="Pati A."/>
            <person name="Chen A."/>
            <person name="Palaniappan K."/>
            <person name="Land M."/>
            <person name="Hauser L."/>
            <person name="Chang Y."/>
            <person name="Jeffries C."/>
            <person name="Tapia R."/>
            <person name="Brettin T."/>
            <person name="Detter J."/>
            <person name="Han C."/>
            <person name="Yasawong M."/>
            <person name="Rohde M."/>
            <person name="Tindall B."/>
            <person name="Goker M."/>
            <person name="Woyke T."/>
            <person name="Bristow J."/>
            <person name="Eisen J."/>
            <person name="Markowitz V."/>
            <person name="Hugenholtz P."/>
            <person name="Kyrpides N."/>
            <person name="Klenk H."/>
            <person name="Lapidus A."/>
        </authorList>
    </citation>
    <scope>NUCLEOTIDE SEQUENCE [LARGE SCALE GENOMIC DNA]</scope>
    <source>
        <strain evidence="6">DSM 9799 / CCM 4581 / KCTC 23876 / PAT</strain>
    </source>
</reference>
<dbReference type="AlphaFoldDB" id="E1SQY3"/>
<evidence type="ECO:0000256" key="1">
    <source>
        <dbReference type="ARBA" id="ARBA00007734"/>
    </source>
</evidence>
<dbReference type="STRING" id="550540.Fbal_2706"/>
<dbReference type="PROSITE" id="PS00922">
    <property type="entry name" value="TRANSGLYCOSYLASE"/>
    <property type="match status" value="1"/>
</dbReference>
<dbReference type="GeneID" id="67182931"/>
<feature type="coiled-coil region" evidence="2">
    <location>
        <begin position="201"/>
        <end position="232"/>
    </location>
</feature>
<dbReference type="CDD" id="cd16893">
    <property type="entry name" value="LT_MltC_MltE"/>
    <property type="match status" value="1"/>
</dbReference>
<dbReference type="GO" id="GO:0016020">
    <property type="term" value="C:membrane"/>
    <property type="evidence" value="ECO:0007669"/>
    <property type="project" value="InterPro"/>
</dbReference>
<dbReference type="InterPro" id="IPR008258">
    <property type="entry name" value="Transglycosylase_SLT_dom_1"/>
</dbReference>
<dbReference type="PANTHER" id="PTHR37423:SF2">
    <property type="entry name" value="MEMBRANE-BOUND LYTIC MUREIN TRANSGLYCOSYLASE C"/>
    <property type="match status" value="1"/>
</dbReference>
<dbReference type="KEGG" id="fbl:Fbal_2706"/>
<dbReference type="GO" id="GO:0008933">
    <property type="term" value="F:peptidoglycan lytic transglycosylase activity"/>
    <property type="evidence" value="ECO:0007669"/>
    <property type="project" value="InterPro"/>
</dbReference>
<dbReference type="RefSeq" id="WP_013346214.1">
    <property type="nucleotide sequence ID" value="NC_014541.1"/>
</dbReference>
<evidence type="ECO:0000256" key="3">
    <source>
        <dbReference type="SAM" id="SignalP"/>
    </source>
</evidence>
<dbReference type="InterPro" id="IPR023346">
    <property type="entry name" value="Lysozyme-like_dom_sf"/>
</dbReference>
<evidence type="ECO:0000259" key="4">
    <source>
        <dbReference type="Pfam" id="PF01464"/>
    </source>
</evidence>
<dbReference type="HOGENOM" id="CLU_044583_0_0_6"/>
<name>E1SQY3_FERBD</name>
<dbReference type="OrthoDB" id="5620293at2"/>
<dbReference type="CAZy" id="GH23">
    <property type="family name" value="Glycoside Hydrolase Family 23"/>
</dbReference>
<dbReference type="eggNOG" id="COG0741">
    <property type="taxonomic scope" value="Bacteria"/>
</dbReference>
<feature type="signal peptide" evidence="3">
    <location>
        <begin position="1"/>
        <end position="29"/>
    </location>
</feature>
<dbReference type="SUPFAM" id="SSF53955">
    <property type="entry name" value="Lysozyme-like"/>
    <property type="match status" value="1"/>
</dbReference>
<dbReference type="Proteomes" id="UP000006683">
    <property type="component" value="Chromosome"/>
</dbReference>
<feature type="chain" id="PRO_5003151775" evidence="3">
    <location>
        <begin position="30"/>
        <end position="474"/>
    </location>
</feature>
<evidence type="ECO:0000256" key="2">
    <source>
        <dbReference type="SAM" id="Coils"/>
    </source>
</evidence>
<dbReference type="GO" id="GO:0000270">
    <property type="term" value="P:peptidoglycan metabolic process"/>
    <property type="evidence" value="ECO:0007669"/>
    <property type="project" value="InterPro"/>
</dbReference>
<gene>
    <name evidence="5" type="ordered locus">Fbal_2706</name>
</gene>
<protein>
    <submittedName>
        <fullName evidence="5">Lytic transglycosylase catalytic</fullName>
    </submittedName>
</protein>
<keyword evidence="2" id="KW-0175">Coiled coil</keyword>
<keyword evidence="3" id="KW-0732">Signal</keyword>
<dbReference type="InterPro" id="IPR000189">
    <property type="entry name" value="Transglyc_AS"/>
</dbReference>
<proteinExistence type="inferred from homology"/>
<accession>E1SQY3</accession>
<feature type="domain" description="Transglycosylase SLT" evidence="4">
    <location>
        <begin position="301"/>
        <end position="421"/>
    </location>
</feature>
<dbReference type="Gene3D" id="1.10.530.10">
    <property type="match status" value="1"/>
</dbReference>
<dbReference type="EMBL" id="CP002209">
    <property type="protein sequence ID" value="ADN76908.1"/>
    <property type="molecule type" value="Genomic_DNA"/>
</dbReference>
<sequence>MTGDSAGPKRTLSAITLALFAGLAGAATANTPAPGSELARFQAYKQQQQSAFEQYRSAYLNAFDAYRKAVLAHWDDAPLSDRHTLVQYSDDKRQRTEVDYQSGTITIAVVHQPDQMPDPAQIQASLAQLVQEDVASAQAADPIMAELDSAPGATVATPLPLVPALNQQLAGPEQDSRARLAQMVANAEVNTRPRDYSAERLAALQAELKAQEQAALRELERQQELIALARAETPEQAEPAPVPASQSAAVVSQSLERQQALTTAYQARAEDPTSKQITTYRIQLPSQSLQKRARPFLPQAQQQSAQFEVELELVLAIMQAESSFNPMARSHIPAFGLMQIVPGSAGRDVREKFENSSQPPSAEELYQPELNIRFGSAYLNILDQRYLRGVSDPQSRLYCVIAAYNTGAGNVAKAFNADGSRRLKSALPRINAMAPEAVYQHLLEHLPYEETRKYLKKVRSYQEGYAALGDTLRL</sequence>